<organism evidence="2">
    <name type="scientific">Thrips palmi</name>
    <name type="common">Melon thrips</name>
    <dbReference type="NCBI Taxonomy" id="161013"/>
    <lineage>
        <taxon>Eukaryota</taxon>
        <taxon>Metazoa</taxon>
        <taxon>Ecdysozoa</taxon>
        <taxon>Arthropoda</taxon>
        <taxon>Hexapoda</taxon>
        <taxon>Insecta</taxon>
        <taxon>Pterygota</taxon>
        <taxon>Neoptera</taxon>
        <taxon>Paraneoptera</taxon>
        <taxon>Thysanoptera</taxon>
        <taxon>Terebrantia</taxon>
        <taxon>Thripoidea</taxon>
        <taxon>Thripidae</taxon>
        <taxon>Thrips</taxon>
    </lineage>
</organism>
<dbReference type="GeneID" id="117654037"/>
<evidence type="ECO:0000313" key="2">
    <source>
        <dbReference type="RefSeq" id="XP_034256059.1"/>
    </source>
</evidence>
<feature type="non-terminal residue" evidence="2">
    <location>
        <position position="1"/>
    </location>
</feature>
<dbReference type="RefSeq" id="XP_034256059.1">
    <property type="nucleotide sequence ID" value="XM_034400168.1"/>
</dbReference>
<dbReference type="AlphaFoldDB" id="A0A6P9AFD2"/>
<dbReference type="KEGG" id="tpal:117654037"/>
<evidence type="ECO:0000313" key="1">
    <source>
        <dbReference type="Proteomes" id="UP000515158"/>
    </source>
</evidence>
<accession>A0A6P9AFD2</accession>
<reference evidence="2" key="1">
    <citation type="submission" date="2025-08" db="UniProtKB">
        <authorList>
            <consortium name="RefSeq"/>
        </authorList>
    </citation>
    <scope>IDENTIFICATION</scope>
    <source>
        <tissue evidence="2">Total insect</tissue>
    </source>
</reference>
<dbReference type="InParanoid" id="A0A6P9AFD2"/>
<name>A0A6P9AFD2_THRPL</name>
<keyword evidence="1" id="KW-1185">Reference proteome</keyword>
<gene>
    <name evidence="2" type="primary">LOC117654037</name>
</gene>
<sequence>AVARGRTLRNRVLGQSWCSAGQCPVSAALTLSNTTARLNGRKVGQGEAVVACLDCTFSAASVSIVDGEAVCASASSTSLPRGVCAAVCQVDGVDCVCSAGCSGGEPAADSMHSYTYQVTAATSVRDLLAYLHRLMVRVHSAAEHLNLSVQLDVPARSRLVRANIEKRFGKEKAKAVPLVFPGGAGNSMPMAA</sequence>
<protein>
    <submittedName>
        <fullName evidence="2">Uncharacterized protein LOC117654037</fullName>
    </submittedName>
</protein>
<dbReference type="Proteomes" id="UP000515158">
    <property type="component" value="Unplaced"/>
</dbReference>
<proteinExistence type="predicted"/>
<dbReference type="OrthoDB" id="8185894at2759"/>